<name>A0ABN1GDZ5_9HYPH</name>
<accession>A0ABN1GDZ5</accession>
<dbReference type="InterPro" id="IPR001638">
    <property type="entry name" value="Solute-binding_3/MltF_N"/>
</dbReference>
<dbReference type="EMBL" id="BAAADE010000006">
    <property type="protein sequence ID" value="GAA0609524.1"/>
    <property type="molecule type" value="Genomic_DNA"/>
</dbReference>
<protein>
    <recommendedName>
        <fullName evidence="2">Solute-binding protein family 3/N-terminal domain-containing protein</fullName>
    </recommendedName>
</protein>
<reference evidence="3 4" key="1">
    <citation type="journal article" date="2019" name="Int. J. Syst. Evol. Microbiol.">
        <title>The Global Catalogue of Microorganisms (GCM) 10K type strain sequencing project: providing services to taxonomists for standard genome sequencing and annotation.</title>
        <authorList>
            <consortium name="The Broad Institute Genomics Platform"/>
            <consortium name="The Broad Institute Genome Sequencing Center for Infectious Disease"/>
            <person name="Wu L."/>
            <person name="Ma J."/>
        </authorList>
    </citation>
    <scope>NUCLEOTIDE SEQUENCE [LARGE SCALE GENOMIC DNA]</scope>
    <source>
        <strain evidence="3 4">JCM 15115</strain>
    </source>
</reference>
<dbReference type="SUPFAM" id="SSF53850">
    <property type="entry name" value="Periplasmic binding protein-like II"/>
    <property type="match status" value="1"/>
</dbReference>
<feature type="signal peptide" evidence="1">
    <location>
        <begin position="1"/>
        <end position="27"/>
    </location>
</feature>
<organism evidence="3 4">
    <name type="scientific">Paenochrobactrum glaciei</name>
    <dbReference type="NCBI Taxonomy" id="486407"/>
    <lineage>
        <taxon>Bacteria</taxon>
        <taxon>Pseudomonadati</taxon>
        <taxon>Pseudomonadota</taxon>
        <taxon>Alphaproteobacteria</taxon>
        <taxon>Hyphomicrobiales</taxon>
        <taxon>Brucellaceae</taxon>
        <taxon>Paenochrobactrum</taxon>
    </lineage>
</organism>
<dbReference type="SMART" id="SM00062">
    <property type="entry name" value="PBPb"/>
    <property type="match status" value="1"/>
</dbReference>
<evidence type="ECO:0000259" key="2">
    <source>
        <dbReference type="SMART" id="SM00062"/>
    </source>
</evidence>
<feature type="domain" description="Solute-binding protein family 3/N-terminal" evidence="2">
    <location>
        <begin position="47"/>
        <end position="277"/>
    </location>
</feature>
<proteinExistence type="predicted"/>
<gene>
    <name evidence="3" type="ORF">GCM10008943_26410</name>
</gene>
<keyword evidence="4" id="KW-1185">Reference proteome</keyword>
<evidence type="ECO:0000313" key="4">
    <source>
        <dbReference type="Proteomes" id="UP001424441"/>
    </source>
</evidence>
<evidence type="ECO:0000313" key="3">
    <source>
        <dbReference type="EMBL" id="GAA0609524.1"/>
    </source>
</evidence>
<dbReference type="RefSeq" id="WP_343806384.1">
    <property type="nucleotide sequence ID" value="NZ_BAAADE010000006.1"/>
</dbReference>
<sequence length="283" mass="31651">MRQLIKSLRSGISSLMLVTTMTIPVLAQTSGIPEELLNNSRRQKGDSLIFCNDANSRLRDFDRDIAKAIGDALFLKVDFKEGFGGFPLSGDGFLQELQIAMTNDCDVMMGMSVQEESAFPDWAAMTRPYVSLPYVMAVIEPDWKSLGDIPFDRMLGTSMQSMGEMVYITWSQQQPEAKRWVRLPYADMDLMVKRLNDGRLGGIMLWQPTYSQLKKNNPEAKDLRLVDLKPVPNVYTKVGALVDARDSFLRTEVDQAIEALAADGTIGKIMEKYGYEGVAGDSH</sequence>
<dbReference type="Pfam" id="PF00497">
    <property type="entry name" value="SBP_bac_3"/>
    <property type="match status" value="1"/>
</dbReference>
<evidence type="ECO:0000256" key="1">
    <source>
        <dbReference type="SAM" id="SignalP"/>
    </source>
</evidence>
<dbReference type="Gene3D" id="3.40.190.10">
    <property type="entry name" value="Periplasmic binding protein-like II"/>
    <property type="match status" value="2"/>
</dbReference>
<keyword evidence="1" id="KW-0732">Signal</keyword>
<feature type="chain" id="PRO_5046614583" description="Solute-binding protein family 3/N-terminal domain-containing protein" evidence="1">
    <location>
        <begin position="28"/>
        <end position="283"/>
    </location>
</feature>
<dbReference type="Proteomes" id="UP001424441">
    <property type="component" value="Unassembled WGS sequence"/>
</dbReference>
<comment type="caution">
    <text evidence="3">The sequence shown here is derived from an EMBL/GenBank/DDBJ whole genome shotgun (WGS) entry which is preliminary data.</text>
</comment>